<dbReference type="PANTHER" id="PTHR14136:SF17">
    <property type="entry name" value="BTB_POZ DOMAIN-CONTAINING PROTEIN KCTD9"/>
    <property type="match status" value="1"/>
</dbReference>
<keyword evidence="1" id="KW-0812">Transmembrane</keyword>
<proteinExistence type="predicted"/>
<dbReference type="SUPFAM" id="SSF141571">
    <property type="entry name" value="Pentapeptide repeat-like"/>
    <property type="match status" value="1"/>
</dbReference>
<keyword evidence="3" id="KW-1185">Reference proteome</keyword>
<dbReference type="PANTHER" id="PTHR14136">
    <property type="entry name" value="BTB_POZ DOMAIN-CONTAINING PROTEIN KCTD9"/>
    <property type="match status" value="1"/>
</dbReference>
<dbReference type="InterPro" id="IPR051082">
    <property type="entry name" value="Pentapeptide-BTB/POZ_domain"/>
</dbReference>
<dbReference type="OrthoDB" id="7837851at2"/>
<dbReference type="Pfam" id="PF00805">
    <property type="entry name" value="Pentapeptide"/>
    <property type="match status" value="2"/>
</dbReference>
<comment type="caution">
    <text evidence="2">The sequence shown here is derived from an EMBL/GenBank/DDBJ whole genome shotgun (WGS) entry which is preliminary data.</text>
</comment>
<dbReference type="RefSeq" id="WP_123791455.1">
    <property type="nucleotide sequence ID" value="NZ_RKQK01000001.1"/>
</dbReference>
<evidence type="ECO:0000313" key="2">
    <source>
        <dbReference type="EMBL" id="RPE71220.1"/>
    </source>
</evidence>
<feature type="transmembrane region" description="Helical" evidence="1">
    <location>
        <begin position="25"/>
        <end position="51"/>
    </location>
</feature>
<dbReference type="EMBL" id="RKQK01000001">
    <property type="protein sequence ID" value="RPE71220.1"/>
    <property type="molecule type" value="Genomic_DNA"/>
</dbReference>
<name>A0A3N4VBL0_9RHOB</name>
<feature type="transmembrane region" description="Helical" evidence="1">
    <location>
        <begin position="71"/>
        <end position="90"/>
    </location>
</feature>
<sequence>MSEKNGFLNWLGLKSIPDWGKSKTLGVFIGFALMCLAFVTLLIGLFAIFGLSKALYLYAAGGDQAKDASEAIRNIGLLVVALVALPFTIYRLKLTTEQNRHNEDVMFNEKLNDANNDLHARYQTSEKQEDRYVDVWKDDIIRRNGAIDRLEALAIERPAMAPRIARMLCVYLREMTRDYPAEKMPQGLEGFELRKWANDLEVKRSDMETAAQVLGRLHEQTKVPATELAIDLTGVNLQAMQLDGLNFEHAKMNNSALDGAKILFANFTRAQLNYATLVNASLHRAKLVEAEMRSATLDGANLMGVSLEAADLGYASFNEKTDLRAVHATGATLRSVNLKDVPNLGDLVTSAFGDATVMLPDDIKPLVKDKWPTSALNYKEYLKEWALFKKDPDAYIPPQLRKE</sequence>
<reference evidence="2 3" key="1">
    <citation type="submission" date="2018-11" db="EMBL/GenBank/DDBJ databases">
        <title>Genomic Encyclopedia of Type Strains, Phase IV (KMG-IV): sequencing the most valuable type-strain genomes for metagenomic binning, comparative biology and taxonomic classification.</title>
        <authorList>
            <person name="Goeker M."/>
        </authorList>
    </citation>
    <scope>NUCLEOTIDE SEQUENCE [LARGE SCALE GENOMIC DNA]</scope>
    <source>
        <strain evidence="2 3">DSM 104731</strain>
    </source>
</reference>
<protein>
    <submittedName>
        <fullName evidence="2">Pentapeptide repeat protein</fullName>
    </submittedName>
</protein>
<organism evidence="2 3">
    <name type="scientific">Pacificibacter maritimus</name>
    <dbReference type="NCBI Taxonomy" id="762213"/>
    <lineage>
        <taxon>Bacteria</taxon>
        <taxon>Pseudomonadati</taxon>
        <taxon>Pseudomonadota</taxon>
        <taxon>Alphaproteobacteria</taxon>
        <taxon>Rhodobacterales</taxon>
        <taxon>Roseobacteraceae</taxon>
        <taxon>Pacificibacter</taxon>
    </lineage>
</organism>
<evidence type="ECO:0000256" key="1">
    <source>
        <dbReference type="SAM" id="Phobius"/>
    </source>
</evidence>
<dbReference type="Proteomes" id="UP000269689">
    <property type="component" value="Unassembled WGS sequence"/>
</dbReference>
<dbReference type="InterPro" id="IPR001646">
    <property type="entry name" value="5peptide_repeat"/>
</dbReference>
<keyword evidence="1" id="KW-1133">Transmembrane helix</keyword>
<dbReference type="Gene3D" id="2.160.20.80">
    <property type="entry name" value="E3 ubiquitin-protein ligase SopA"/>
    <property type="match status" value="1"/>
</dbReference>
<keyword evidence="1" id="KW-0472">Membrane</keyword>
<dbReference type="AlphaFoldDB" id="A0A3N4VBL0"/>
<gene>
    <name evidence="2" type="ORF">EDD53_0334</name>
</gene>
<evidence type="ECO:0000313" key="3">
    <source>
        <dbReference type="Proteomes" id="UP000269689"/>
    </source>
</evidence>
<accession>A0A3N4VBL0</accession>